<dbReference type="Proteomes" id="UP001235939">
    <property type="component" value="Chromosome 10"/>
</dbReference>
<gene>
    <name evidence="1" type="ORF">LAZ67_10001255</name>
</gene>
<evidence type="ECO:0000313" key="2">
    <source>
        <dbReference type="Proteomes" id="UP001235939"/>
    </source>
</evidence>
<dbReference type="EMBL" id="CP092872">
    <property type="protein sequence ID" value="UYV72953.1"/>
    <property type="molecule type" value="Genomic_DNA"/>
</dbReference>
<accession>A0ABY6KW88</accession>
<sequence>MKTHCSCVEDACRALASAMCALVAFTSSTRGIHAAEDRNQRERDGTATAGRLFVSHTIPNYLKSPKLLSDGPQRFYELLSPVLLLLSLTVLQLILTQASRLNGSVNLALRSFNLGKQPKKLG</sequence>
<evidence type="ECO:0008006" key="3">
    <source>
        <dbReference type="Google" id="ProtNLM"/>
    </source>
</evidence>
<evidence type="ECO:0000313" key="1">
    <source>
        <dbReference type="EMBL" id="UYV72953.1"/>
    </source>
</evidence>
<reference evidence="1 2" key="1">
    <citation type="submission" date="2022-01" db="EMBL/GenBank/DDBJ databases">
        <title>A chromosomal length assembly of Cordylochernes scorpioides.</title>
        <authorList>
            <person name="Zeh D."/>
            <person name="Zeh J."/>
        </authorList>
    </citation>
    <scope>NUCLEOTIDE SEQUENCE [LARGE SCALE GENOMIC DNA]</scope>
    <source>
        <strain evidence="1">IN4F17</strain>
        <tissue evidence="1">Whole Body</tissue>
    </source>
</reference>
<name>A0ABY6KW88_9ARAC</name>
<proteinExistence type="predicted"/>
<organism evidence="1 2">
    <name type="scientific">Cordylochernes scorpioides</name>
    <dbReference type="NCBI Taxonomy" id="51811"/>
    <lineage>
        <taxon>Eukaryota</taxon>
        <taxon>Metazoa</taxon>
        <taxon>Ecdysozoa</taxon>
        <taxon>Arthropoda</taxon>
        <taxon>Chelicerata</taxon>
        <taxon>Arachnida</taxon>
        <taxon>Pseudoscorpiones</taxon>
        <taxon>Cheliferoidea</taxon>
        <taxon>Chernetidae</taxon>
        <taxon>Cordylochernes</taxon>
    </lineage>
</organism>
<protein>
    <recommendedName>
        <fullName evidence="3">Secreted protein</fullName>
    </recommendedName>
</protein>
<keyword evidence="2" id="KW-1185">Reference proteome</keyword>